<dbReference type="Pfam" id="PF02082">
    <property type="entry name" value="Rrf2"/>
    <property type="match status" value="1"/>
</dbReference>
<dbReference type="GO" id="GO:0003677">
    <property type="term" value="F:DNA binding"/>
    <property type="evidence" value="ECO:0007669"/>
    <property type="project" value="UniProtKB-KW"/>
</dbReference>
<dbReference type="InterPro" id="IPR036390">
    <property type="entry name" value="WH_DNA-bd_sf"/>
</dbReference>
<dbReference type="PANTHER" id="PTHR33221:SF5">
    <property type="entry name" value="HTH-TYPE TRANSCRIPTIONAL REGULATOR ISCR"/>
    <property type="match status" value="1"/>
</dbReference>
<dbReference type="PROSITE" id="PS51197">
    <property type="entry name" value="HTH_RRF2_2"/>
    <property type="match status" value="1"/>
</dbReference>
<evidence type="ECO:0008006" key="3">
    <source>
        <dbReference type="Google" id="ProtNLM"/>
    </source>
</evidence>
<reference key="1">
    <citation type="submission" date="2017-08" db="EMBL/GenBank/DDBJ databases">
        <title>A dynamic microbial community with high functional redundancy inhabits the cold, oxic subseafloor aquifer.</title>
        <authorList>
            <person name="Tully B.J."/>
            <person name="Wheat C.G."/>
            <person name="Glazer B.T."/>
            <person name="Huber J.A."/>
        </authorList>
    </citation>
    <scope>NUCLEOTIDE SEQUENCE [LARGE SCALE GENOMIC DNA]</scope>
</reference>
<dbReference type="EMBL" id="NVUS01000018">
    <property type="protein sequence ID" value="PCI98935.1"/>
    <property type="molecule type" value="Genomic_DNA"/>
</dbReference>
<sequence length="156" mass="17092">MKLSTRGQYAVMAMVDLAKHNDQDHPTSLSAIAVRQNISLPYLEQLFSKLRRSELVKSVRGPQGGYFLAMPAEQIKISLIIDAADEEIKIAACAGADGINCSKAEHCHTTSLWKALSDHINVFLQNITLEDLRDGKPIANMFVPQNGADFTLPAKA</sequence>
<evidence type="ECO:0000256" key="1">
    <source>
        <dbReference type="ARBA" id="ARBA00023125"/>
    </source>
</evidence>
<dbReference type="AlphaFoldDB" id="A0A2A4YXB6"/>
<protein>
    <recommendedName>
        <fullName evidence="3">Rrf2 family transcriptional regulator</fullName>
    </recommendedName>
</protein>
<reference evidence="2" key="2">
    <citation type="journal article" date="2018" name="ISME J.">
        <title>A dynamic microbial community with high functional redundancy inhabits the cold, oxic subseafloor aquifer.</title>
        <authorList>
            <person name="Tully B.J."/>
            <person name="Wheat C.G."/>
            <person name="Glazer B.T."/>
            <person name="Huber J.A."/>
        </authorList>
    </citation>
    <scope>NUCLEOTIDE SEQUENCE</scope>
    <source>
        <strain evidence="2">NORP83</strain>
    </source>
</reference>
<comment type="caution">
    <text evidence="2">The sequence shown here is derived from an EMBL/GenBank/DDBJ whole genome shotgun (WGS) entry which is preliminary data.</text>
</comment>
<dbReference type="NCBIfam" id="TIGR00738">
    <property type="entry name" value="rrf2_super"/>
    <property type="match status" value="1"/>
</dbReference>
<name>A0A2A4YXB6_9PROT</name>
<evidence type="ECO:0000313" key="2">
    <source>
        <dbReference type="EMBL" id="PCI98935.1"/>
    </source>
</evidence>
<dbReference type="InterPro" id="IPR000944">
    <property type="entry name" value="Tscrpt_reg_Rrf2"/>
</dbReference>
<proteinExistence type="predicted"/>
<accession>A0A2A4YXB6</accession>
<dbReference type="SUPFAM" id="SSF46785">
    <property type="entry name" value="Winged helix' DNA-binding domain"/>
    <property type="match status" value="1"/>
</dbReference>
<dbReference type="InterPro" id="IPR036388">
    <property type="entry name" value="WH-like_DNA-bd_sf"/>
</dbReference>
<keyword evidence="1" id="KW-0238">DNA-binding</keyword>
<organism evidence="2">
    <name type="scientific">OCS116 cluster bacterium</name>
    <dbReference type="NCBI Taxonomy" id="2030921"/>
    <lineage>
        <taxon>Bacteria</taxon>
        <taxon>Pseudomonadati</taxon>
        <taxon>Pseudomonadota</taxon>
        <taxon>Alphaproteobacteria</taxon>
        <taxon>OCS116 cluster</taxon>
    </lineage>
</organism>
<dbReference type="PANTHER" id="PTHR33221">
    <property type="entry name" value="WINGED HELIX-TURN-HELIX TRANSCRIPTIONAL REGULATOR, RRF2 FAMILY"/>
    <property type="match status" value="1"/>
</dbReference>
<dbReference type="Gene3D" id="1.10.10.10">
    <property type="entry name" value="Winged helix-like DNA-binding domain superfamily/Winged helix DNA-binding domain"/>
    <property type="match status" value="1"/>
</dbReference>
<dbReference type="GO" id="GO:0003700">
    <property type="term" value="F:DNA-binding transcription factor activity"/>
    <property type="evidence" value="ECO:0007669"/>
    <property type="project" value="TreeGrafter"/>
</dbReference>
<dbReference type="GO" id="GO:0005829">
    <property type="term" value="C:cytosol"/>
    <property type="evidence" value="ECO:0007669"/>
    <property type="project" value="TreeGrafter"/>
</dbReference>
<gene>
    <name evidence="2" type="ORF">COB13_12665</name>
</gene>